<dbReference type="RefSeq" id="WP_190040698.1">
    <property type="nucleotide sequence ID" value="NZ_BNBE01000001.1"/>
</dbReference>
<feature type="transmembrane region" description="Helical" evidence="10">
    <location>
        <begin position="12"/>
        <end position="34"/>
    </location>
</feature>
<evidence type="ECO:0000256" key="5">
    <source>
        <dbReference type="ARBA" id="ARBA00022692"/>
    </source>
</evidence>
<keyword evidence="7 10" id="KW-1133">Transmembrane helix</keyword>
<evidence type="ECO:0000256" key="10">
    <source>
        <dbReference type="SAM" id="Phobius"/>
    </source>
</evidence>
<dbReference type="PANTHER" id="PTHR46041">
    <property type="entry name" value="MITOCHONDRIAL INNER MEMBRANE PROTEASE SUBUNIT 2"/>
    <property type="match status" value="1"/>
</dbReference>
<evidence type="ECO:0000256" key="6">
    <source>
        <dbReference type="ARBA" id="ARBA00022801"/>
    </source>
</evidence>
<name>A0A919BBD6_STRFL</name>
<keyword evidence="8 10" id="KW-0472">Membrane</keyword>
<protein>
    <recommendedName>
        <fullName evidence="3">Mitochondrial inner membrane protease subunit 2</fullName>
    </recommendedName>
</protein>
<dbReference type="SUPFAM" id="SSF51306">
    <property type="entry name" value="LexA/Signal peptidase"/>
    <property type="match status" value="1"/>
</dbReference>
<dbReference type="GO" id="GO:0004252">
    <property type="term" value="F:serine-type endopeptidase activity"/>
    <property type="evidence" value="ECO:0007669"/>
    <property type="project" value="InterPro"/>
</dbReference>
<dbReference type="GO" id="GO:0005886">
    <property type="term" value="C:plasma membrane"/>
    <property type="evidence" value="ECO:0007669"/>
    <property type="project" value="UniProtKB-SubCell"/>
</dbReference>
<gene>
    <name evidence="12" type="ORF">GCM10017667_05150</name>
</gene>
<reference evidence="12" key="1">
    <citation type="journal article" date="2014" name="Int. J. Syst. Evol. Microbiol.">
        <title>Complete genome sequence of Corynebacterium casei LMG S-19264T (=DSM 44701T), isolated from a smear-ripened cheese.</title>
        <authorList>
            <consortium name="US DOE Joint Genome Institute (JGI-PGF)"/>
            <person name="Walter F."/>
            <person name="Albersmeier A."/>
            <person name="Kalinowski J."/>
            <person name="Ruckert C."/>
        </authorList>
    </citation>
    <scope>NUCLEOTIDE SEQUENCE</scope>
    <source>
        <strain evidence="12">JCM 4122</strain>
    </source>
</reference>
<evidence type="ECO:0000313" key="12">
    <source>
        <dbReference type="EMBL" id="GHF80514.1"/>
    </source>
</evidence>
<evidence type="ECO:0000313" key="13">
    <source>
        <dbReference type="Proteomes" id="UP000632849"/>
    </source>
</evidence>
<evidence type="ECO:0000256" key="2">
    <source>
        <dbReference type="ARBA" id="ARBA00007066"/>
    </source>
</evidence>
<comment type="similarity">
    <text evidence="2">Belongs to the peptidase S26 family. IMP2 subfamily.</text>
</comment>
<proteinExistence type="inferred from homology"/>
<dbReference type="Gene3D" id="2.10.109.10">
    <property type="entry name" value="Umud Fragment, subunit A"/>
    <property type="match status" value="1"/>
</dbReference>
<accession>A0A919BBD6</accession>
<evidence type="ECO:0000259" key="11">
    <source>
        <dbReference type="Pfam" id="PF10502"/>
    </source>
</evidence>
<comment type="caution">
    <text evidence="12">The sequence shown here is derived from an EMBL/GenBank/DDBJ whole genome shotgun (WGS) entry which is preliminary data.</text>
</comment>
<organism evidence="12 13">
    <name type="scientific">Streptomyces filamentosus</name>
    <name type="common">Streptomyces roseosporus</name>
    <dbReference type="NCBI Taxonomy" id="67294"/>
    <lineage>
        <taxon>Bacteria</taxon>
        <taxon>Bacillati</taxon>
        <taxon>Actinomycetota</taxon>
        <taxon>Actinomycetes</taxon>
        <taxon>Kitasatosporales</taxon>
        <taxon>Streptomycetaceae</taxon>
        <taxon>Streptomyces</taxon>
    </lineage>
</organism>
<dbReference type="PRINTS" id="PR00727">
    <property type="entry name" value="LEADERPTASE"/>
</dbReference>
<dbReference type="EMBL" id="BNBE01000001">
    <property type="protein sequence ID" value="GHF80514.1"/>
    <property type="molecule type" value="Genomic_DNA"/>
</dbReference>
<reference evidence="12" key="2">
    <citation type="submission" date="2020-09" db="EMBL/GenBank/DDBJ databases">
        <authorList>
            <person name="Sun Q."/>
            <person name="Ohkuma M."/>
        </authorList>
    </citation>
    <scope>NUCLEOTIDE SEQUENCE</scope>
    <source>
        <strain evidence="12">JCM 4122</strain>
    </source>
</reference>
<dbReference type="Pfam" id="PF10502">
    <property type="entry name" value="Peptidase_S26"/>
    <property type="match status" value="2"/>
</dbReference>
<evidence type="ECO:0000256" key="8">
    <source>
        <dbReference type="ARBA" id="ARBA00023136"/>
    </source>
</evidence>
<sequence>MRRGAGPGVASGPAVALGLGAGLLFAPAAMAVFLGRRRIRVTVVGGSMTPALAPGRTVVARRGTAGRLRTGQVVVLLKPTAPDAWEWPLPTGRPHRQPLLVKRLAALPGDPLPPGVPGRQDGETTVPPGHAAVLGDNTAASVDSRVFGLVPLDRIVAYVPGHDA</sequence>
<keyword evidence="5 10" id="KW-0812">Transmembrane</keyword>
<evidence type="ECO:0000256" key="3">
    <source>
        <dbReference type="ARBA" id="ARBA00013650"/>
    </source>
</evidence>
<feature type="active site" evidence="9">
    <location>
        <position position="102"/>
    </location>
</feature>
<comment type="subcellular location">
    <subcellularLocation>
        <location evidence="1">Cell membrane</location>
        <topology evidence="1">Single-pass type II membrane protein</topology>
    </subcellularLocation>
</comment>
<keyword evidence="4" id="KW-0645">Protease</keyword>
<dbReference type="PANTHER" id="PTHR46041:SF2">
    <property type="entry name" value="MITOCHONDRIAL INNER MEMBRANE PROTEASE SUBUNIT 2"/>
    <property type="match status" value="1"/>
</dbReference>
<dbReference type="InterPro" id="IPR036286">
    <property type="entry name" value="LexA/Signal_pep-like_sf"/>
</dbReference>
<feature type="active site" evidence="9">
    <location>
        <position position="47"/>
    </location>
</feature>
<keyword evidence="13" id="KW-1185">Reference proteome</keyword>
<dbReference type="GO" id="GO:0006465">
    <property type="term" value="P:signal peptide processing"/>
    <property type="evidence" value="ECO:0007669"/>
    <property type="project" value="InterPro"/>
</dbReference>
<feature type="domain" description="Peptidase S26" evidence="11">
    <location>
        <begin position="28"/>
        <end position="110"/>
    </location>
</feature>
<keyword evidence="6" id="KW-0378">Hydrolase</keyword>
<dbReference type="InterPro" id="IPR019533">
    <property type="entry name" value="Peptidase_S26"/>
</dbReference>
<dbReference type="InterPro" id="IPR000223">
    <property type="entry name" value="Pept_S26A_signal_pept_1"/>
</dbReference>
<dbReference type="AlphaFoldDB" id="A0A919BBD6"/>
<evidence type="ECO:0000256" key="4">
    <source>
        <dbReference type="ARBA" id="ARBA00022670"/>
    </source>
</evidence>
<dbReference type="Proteomes" id="UP000632849">
    <property type="component" value="Unassembled WGS sequence"/>
</dbReference>
<evidence type="ECO:0000256" key="9">
    <source>
        <dbReference type="PIRSR" id="PIRSR600223-1"/>
    </source>
</evidence>
<dbReference type="InterPro" id="IPR037730">
    <property type="entry name" value="IMP2"/>
</dbReference>
<evidence type="ECO:0000256" key="1">
    <source>
        <dbReference type="ARBA" id="ARBA00004401"/>
    </source>
</evidence>
<dbReference type="CDD" id="cd06530">
    <property type="entry name" value="S26_SPase_I"/>
    <property type="match status" value="1"/>
</dbReference>
<evidence type="ECO:0000256" key="7">
    <source>
        <dbReference type="ARBA" id="ARBA00022989"/>
    </source>
</evidence>
<feature type="domain" description="Peptidase S26" evidence="11">
    <location>
        <begin position="121"/>
        <end position="157"/>
    </location>
</feature>